<name>A0A645BRD8_9ZZZZ</name>
<organism evidence="6">
    <name type="scientific">bioreactor metagenome</name>
    <dbReference type="NCBI Taxonomy" id="1076179"/>
    <lineage>
        <taxon>unclassified sequences</taxon>
        <taxon>metagenomes</taxon>
        <taxon>ecological metagenomes</taxon>
    </lineage>
</organism>
<protein>
    <recommendedName>
        <fullName evidence="5">AlgX/AlgJ SGNH hydrolase-like domain-containing protein</fullName>
    </recommendedName>
</protein>
<sequence>MLQVAYKTSEINTALGYMKDLVKVLKEKGTDLFFVQTPFKVLENETVLPEGITDETNETADRFLAELDKIGVNILDLRQNLKESGMDTSDFFFKTDHHWTHRSAFWGYTQIVNALRDDWGHNVNPDGYYTNLDNFVVKDIKNCYFAHFGTYYNKLFVGLDDITLIYPKFETKYTYMNNQNGKIINRSGSFFDAILDSSTMNYNEEPVTSTRYHTYINASCPYVEITNESAPCDINLLIVKDSFSLPVIAWLSLNYKHITVYDAAQNTQFTLYQLLEKKSFDMMLMIYNPDICFVLPRQYKFK</sequence>
<evidence type="ECO:0000256" key="1">
    <source>
        <dbReference type="ARBA" id="ARBA00004418"/>
    </source>
</evidence>
<evidence type="ECO:0000313" key="6">
    <source>
        <dbReference type="EMBL" id="MPM67181.1"/>
    </source>
</evidence>
<keyword evidence="3" id="KW-0732">Signal</keyword>
<gene>
    <name evidence="6" type="ORF">SDC9_114098</name>
</gene>
<dbReference type="GO" id="GO:0042597">
    <property type="term" value="C:periplasmic space"/>
    <property type="evidence" value="ECO:0007669"/>
    <property type="project" value="UniProtKB-SubCell"/>
</dbReference>
<evidence type="ECO:0000256" key="3">
    <source>
        <dbReference type="ARBA" id="ARBA00022729"/>
    </source>
</evidence>
<reference evidence="6" key="1">
    <citation type="submission" date="2019-08" db="EMBL/GenBank/DDBJ databases">
        <authorList>
            <person name="Kucharzyk K."/>
            <person name="Murdoch R.W."/>
            <person name="Higgins S."/>
            <person name="Loffler F."/>
        </authorList>
    </citation>
    <scope>NUCLEOTIDE SEQUENCE</scope>
</reference>
<comment type="subcellular location">
    <subcellularLocation>
        <location evidence="1">Periplasm</location>
    </subcellularLocation>
</comment>
<dbReference type="AlphaFoldDB" id="A0A645BRD8"/>
<dbReference type="GO" id="GO:0016740">
    <property type="term" value="F:transferase activity"/>
    <property type="evidence" value="ECO:0007669"/>
    <property type="project" value="UniProtKB-KW"/>
</dbReference>
<keyword evidence="4" id="KW-0574">Periplasm</keyword>
<comment type="caution">
    <text evidence="6">The sequence shown here is derived from an EMBL/GenBank/DDBJ whole genome shotgun (WGS) entry which is preliminary data.</text>
</comment>
<feature type="domain" description="AlgX/AlgJ SGNH hydrolase-like" evidence="5">
    <location>
        <begin position="7"/>
        <end position="130"/>
    </location>
</feature>
<evidence type="ECO:0000259" key="5">
    <source>
        <dbReference type="Pfam" id="PF16822"/>
    </source>
</evidence>
<dbReference type="InterPro" id="IPR031811">
    <property type="entry name" value="ALGX/ALGJ_SGNH-like"/>
</dbReference>
<dbReference type="Pfam" id="PF16822">
    <property type="entry name" value="ALGX"/>
    <property type="match status" value="1"/>
</dbReference>
<dbReference type="EMBL" id="VSSQ01021537">
    <property type="protein sequence ID" value="MPM67181.1"/>
    <property type="molecule type" value="Genomic_DNA"/>
</dbReference>
<proteinExistence type="predicted"/>
<evidence type="ECO:0000256" key="2">
    <source>
        <dbReference type="ARBA" id="ARBA00022679"/>
    </source>
</evidence>
<keyword evidence="2" id="KW-0808">Transferase</keyword>
<accession>A0A645BRD8</accession>
<evidence type="ECO:0000256" key="4">
    <source>
        <dbReference type="ARBA" id="ARBA00022764"/>
    </source>
</evidence>